<dbReference type="InterPro" id="IPR001497">
    <property type="entry name" value="MethylDNA_cys_MeTrfase_AS"/>
</dbReference>
<dbReference type="GO" id="GO:0003908">
    <property type="term" value="F:methylated-DNA-[protein]-cysteine S-methyltransferase activity"/>
    <property type="evidence" value="ECO:0007669"/>
    <property type="project" value="UniProtKB-UniRule"/>
</dbReference>
<evidence type="ECO:0000256" key="6">
    <source>
        <dbReference type="ARBA" id="ARBA00022763"/>
    </source>
</evidence>
<comment type="similarity">
    <text evidence="2 9">Belongs to the MGMT family.</text>
</comment>
<evidence type="ECO:0000313" key="12">
    <source>
        <dbReference type="EMBL" id="SKA11853.1"/>
    </source>
</evidence>
<evidence type="ECO:0000256" key="8">
    <source>
        <dbReference type="ARBA" id="ARBA00049348"/>
    </source>
</evidence>
<dbReference type="SUPFAM" id="SSF46767">
    <property type="entry name" value="Methylated DNA-protein cysteine methyltransferase, C-terminal domain"/>
    <property type="match status" value="1"/>
</dbReference>
<feature type="domain" description="Methylated-DNA-[protein]-cysteine S-methyltransferase DNA binding" evidence="10">
    <location>
        <begin position="79"/>
        <end position="160"/>
    </location>
</feature>
<dbReference type="NCBIfam" id="TIGR00589">
    <property type="entry name" value="ogt"/>
    <property type="match status" value="1"/>
</dbReference>
<dbReference type="EC" id="2.1.1.63" evidence="9"/>
<evidence type="ECO:0000259" key="11">
    <source>
        <dbReference type="Pfam" id="PF02870"/>
    </source>
</evidence>
<comment type="subcellular location">
    <subcellularLocation>
        <location evidence="9">Cytoplasm</location>
    </subcellularLocation>
</comment>
<evidence type="ECO:0000256" key="2">
    <source>
        <dbReference type="ARBA" id="ARBA00008711"/>
    </source>
</evidence>
<protein>
    <recommendedName>
        <fullName evidence="9">Methylated-DNA--protein-cysteine methyltransferase</fullName>
        <ecNumber evidence="9">2.1.1.63</ecNumber>
    </recommendedName>
    <alternativeName>
        <fullName evidence="9">6-O-methylguanine-DNA methyltransferase</fullName>
        <shortName evidence="9">MGMT</shortName>
    </alternativeName>
    <alternativeName>
        <fullName evidence="9">O-6-methylguanine-DNA-alkyltransferase</fullName>
    </alternativeName>
</protein>
<dbReference type="PROSITE" id="PS00374">
    <property type="entry name" value="MGMT"/>
    <property type="match status" value="1"/>
</dbReference>
<dbReference type="InterPro" id="IPR023546">
    <property type="entry name" value="MGMT"/>
</dbReference>
<feature type="domain" description="Methylguanine DNA methyltransferase ribonuclease-like" evidence="11">
    <location>
        <begin position="9"/>
        <end position="73"/>
    </location>
</feature>
<dbReference type="SUPFAM" id="SSF53155">
    <property type="entry name" value="Methylated DNA-protein cysteine methyltransferase domain"/>
    <property type="match status" value="1"/>
</dbReference>
<dbReference type="AlphaFoldDB" id="A0A1T4R7H7"/>
<dbReference type="OrthoDB" id="9802228at2"/>
<keyword evidence="4 9" id="KW-0489">Methyltransferase</keyword>
<proteinExistence type="inferred from homology"/>
<evidence type="ECO:0000256" key="5">
    <source>
        <dbReference type="ARBA" id="ARBA00022679"/>
    </source>
</evidence>
<comment type="catalytic activity">
    <reaction evidence="8 9">
        <text>a 6-O-methyl-2'-deoxyguanosine in DNA + L-cysteinyl-[protein] = S-methyl-L-cysteinyl-[protein] + a 2'-deoxyguanosine in DNA</text>
        <dbReference type="Rhea" id="RHEA:24000"/>
        <dbReference type="Rhea" id="RHEA-COMP:10131"/>
        <dbReference type="Rhea" id="RHEA-COMP:10132"/>
        <dbReference type="Rhea" id="RHEA-COMP:11367"/>
        <dbReference type="Rhea" id="RHEA-COMP:11368"/>
        <dbReference type="ChEBI" id="CHEBI:29950"/>
        <dbReference type="ChEBI" id="CHEBI:82612"/>
        <dbReference type="ChEBI" id="CHEBI:85445"/>
        <dbReference type="ChEBI" id="CHEBI:85448"/>
        <dbReference type="EC" id="2.1.1.63"/>
    </reaction>
</comment>
<evidence type="ECO:0000256" key="4">
    <source>
        <dbReference type="ARBA" id="ARBA00022603"/>
    </source>
</evidence>
<dbReference type="PANTHER" id="PTHR10815">
    <property type="entry name" value="METHYLATED-DNA--PROTEIN-CYSTEINE METHYLTRANSFERASE"/>
    <property type="match status" value="1"/>
</dbReference>
<name>A0A1T4R7H7_9BACT</name>
<keyword evidence="5 9" id="KW-0808">Transferase</keyword>
<reference evidence="13" key="1">
    <citation type="submission" date="2017-02" db="EMBL/GenBank/DDBJ databases">
        <authorList>
            <person name="Varghese N."/>
            <person name="Submissions S."/>
        </authorList>
    </citation>
    <scope>NUCLEOTIDE SEQUENCE [LARGE SCALE GENOMIC DNA]</scope>
    <source>
        <strain evidence="13">ATCC BAA-34</strain>
    </source>
</reference>
<dbReference type="HAMAP" id="MF_00772">
    <property type="entry name" value="OGT"/>
    <property type="match status" value="1"/>
</dbReference>
<keyword evidence="13" id="KW-1185">Reference proteome</keyword>
<keyword evidence="7 9" id="KW-0234">DNA repair</keyword>
<dbReference type="FunFam" id="1.10.10.10:FF:000214">
    <property type="entry name" value="Methylated-DNA--protein-cysteine methyltransferase"/>
    <property type="match status" value="1"/>
</dbReference>
<dbReference type="Gene3D" id="1.10.10.10">
    <property type="entry name" value="Winged helix-like DNA-binding domain superfamily/Winged helix DNA-binding domain"/>
    <property type="match status" value="1"/>
</dbReference>
<evidence type="ECO:0000256" key="9">
    <source>
        <dbReference type="HAMAP-Rule" id="MF_00772"/>
    </source>
</evidence>
<dbReference type="InterPro" id="IPR014048">
    <property type="entry name" value="MethylDNA_cys_MeTrfase_DNA-bd"/>
</dbReference>
<gene>
    <name evidence="12" type="ORF">SAMN02745119_02725</name>
</gene>
<dbReference type="GO" id="GO:0006307">
    <property type="term" value="P:DNA alkylation repair"/>
    <property type="evidence" value="ECO:0007669"/>
    <property type="project" value="UniProtKB-UniRule"/>
</dbReference>
<sequence length="168" mass="17888">MPVCCVVRYVTNLGPGAVAVTERGVCRVWLPGDDLSDIDKIASGESELARKAANQLEQYFQGCLQQFDLPVDISLLTSFRQQVLQLTMQIPYGSYTTYGELAKKAGSPKAARAVGGALGANPIPIIIPCHRVLASNGALTGFSGAGGILMKENLLTLEGADFRAFKKV</sequence>
<comment type="function">
    <text evidence="9">Involved in the cellular defense against the biological effects of O6-methylguanine (O6-MeG) and O4-methylthymine (O4-MeT) in DNA. Repairs the methylated nucleobase in DNA by stoichiometrically transferring the methyl group to a cysteine residue in the enzyme. This is a suicide reaction: the enzyme is irreversibly inactivated.</text>
</comment>
<evidence type="ECO:0000259" key="10">
    <source>
        <dbReference type="Pfam" id="PF01035"/>
    </source>
</evidence>
<dbReference type="CDD" id="cd06445">
    <property type="entry name" value="ATase"/>
    <property type="match status" value="1"/>
</dbReference>
<keyword evidence="6 9" id="KW-0227">DNA damage</keyword>
<keyword evidence="3 9" id="KW-0963">Cytoplasm</keyword>
<dbReference type="InterPro" id="IPR036388">
    <property type="entry name" value="WH-like_DNA-bd_sf"/>
</dbReference>
<dbReference type="InterPro" id="IPR008332">
    <property type="entry name" value="MethylG_MeTrfase_N"/>
</dbReference>
<evidence type="ECO:0000313" key="13">
    <source>
        <dbReference type="Proteomes" id="UP000190102"/>
    </source>
</evidence>
<dbReference type="EMBL" id="FUWR01000018">
    <property type="protein sequence ID" value="SKA11853.1"/>
    <property type="molecule type" value="Genomic_DNA"/>
</dbReference>
<dbReference type="GO" id="GO:0032259">
    <property type="term" value="P:methylation"/>
    <property type="evidence" value="ECO:0007669"/>
    <property type="project" value="UniProtKB-KW"/>
</dbReference>
<dbReference type="Pfam" id="PF02870">
    <property type="entry name" value="Methyltransf_1N"/>
    <property type="match status" value="1"/>
</dbReference>
<organism evidence="12 13">
    <name type="scientific">Trichlorobacter thiogenes</name>
    <dbReference type="NCBI Taxonomy" id="115783"/>
    <lineage>
        <taxon>Bacteria</taxon>
        <taxon>Pseudomonadati</taxon>
        <taxon>Thermodesulfobacteriota</taxon>
        <taxon>Desulfuromonadia</taxon>
        <taxon>Geobacterales</taxon>
        <taxon>Geobacteraceae</taxon>
        <taxon>Trichlorobacter</taxon>
    </lineage>
</organism>
<evidence type="ECO:0000256" key="7">
    <source>
        <dbReference type="ARBA" id="ARBA00023204"/>
    </source>
</evidence>
<dbReference type="RefSeq" id="WP_078790963.1">
    <property type="nucleotide sequence ID" value="NZ_FUWR01000018.1"/>
</dbReference>
<dbReference type="GO" id="GO:0005737">
    <property type="term" value="C:cytoplasm"/>
    <property type="evidence" value="ECO:0007669"/>
    <property type="project" value="UniProtKB-SubCell"/>
</dbReference>
<evidence type="ECO:0000256" key="3">
    <source>
        <dbReference type="ARBA" id="ARBA00022490"/>
    </source>
</evidence>
<dbReference type="InterPro" id="IPR036217">
    <property type="entry name" value="MethylDNA_cys_MeTrfase_DNAb"/>
</dbReference>
<dbReference type="Pfam" id="PF01035">
    <property type="entry name" value="DNA_binding_1"/>
    <property type="match status" value="1"/>
</dbReference>
<dbReference type="Proteomes" id="UP000190102">
    <property type="component" value="Unassembled WGS sequence"/>
</dbReference>
<accession>A0A1T4R7H7</accession>
<evidence type="ECO:0000256" key="1">
    <source>
        <dbReference type="ARBA" id="ARBA00001286"/>
    </source>
</evidence>
<comment type="miscellaneous">
    <text evidence="9">This enzyme catalyzes only one turnover and therefore is not strictly catalytic. According to one definition, an enzyme is a biocatalyst that acts repeatedly and over many reaction cycles.</text>
</comment>
<dbReference type="Gene3D" id="3.30.160.70">
    <property type="entry name" value="Methylated DNA-protein cysteine methyltransferase domain"/>
    <property type="match status" value="1"/>
</dbReference>
<feature type="active site" description="Nucleophile; methyl group acceptor" evidence="9">
    <location>
        <position position="129"/>
    </location>
</feature>
<dbReference type="InterPro" id="IPR036631">
    <property type="entry name" value="MGMT_N_sf"/>
</dbReference>
<comment type="catalytic activity">
    <reaction evidence="1 9">
        <text>a 4-O-methyl-thymidine in DNA + L-cysteinyl-[protein] = a thymidine in DNA + S-methyl-L-cysteinyl-[protein]</text>
        <dbReference type="Rhea" id="RHEA:53428"/>
        <dbReference type="Rhea" id="RHEA-COMP:10131"/>
        <dbReference type="Rhea" id="RHEA-COMP:10132"/>
        <dbReference type="Rhea" id="RHEA-COMP:13555"/>
        <dbReference type="Rhea" id="RHEA-COMP:13556"/>
        <dbReference type="ChEBI" id="CHEBI:29950"/>
        <dbReference type="ChEBI" id="CHEBI:82612"/>
        <dbReference type="ChEBI" id="CHEBI:137386"/>
        <dbReference type="ChEBI" id="CHEBI:137387"/>
        <dbReference type="EC" id="2.1.1.63"/>
    </reaction>
</comment>
<dbReference type="PANTHER" id="PTHR10815:SF5">
    <property type="entry name" value="METHYLATED-DNA--PROTEIN-CYSTEINE METHYLTRANSFERASE"/>
    <property type="match status" value="1"/>
</dbReference>
<dbReference type="STRING" id="115783.SAMN02745119_02725"/>